<name>A0ABY2RSA4_9NOCA</name>
<gene>
    <name evidence="6" type="ORF">FCG67_02835</name>
</gene>
<protein>
    <submittedName>
        <fullName evidence="6">TetR/AcrR family transcriptional regulator</fullName>
    </submittedName>
</protein>
<comment type="caution">
    <text evidence="6">The sequence shown here is derived from an EMBL/GenBank/DDBJ whole genome shotgun (WGS) entry which is preliminary data.</text>
</comment>
<keyword evidence="3" id="KW-0804">Transcription</keyword>
<evidence type="ECO:0000256" key="2">
    <source>
        <dbReference type="ARBA" id="ARBA00023125"/>
    </source>
</evidence>
<evidence type="ECO:0000256" key="1">
    <source>
        <dbReference type="ARBA" id="ARBA00023015"/>
    </source>
</evidence>
<dbReference type="PROSITE" id="PS50977">
    <property type="entry name" value="HTH_TETR_2"/>
    <property type="match status" value="1"/>
</dbReference>
<dbReference type="SUPFAM" id="SSF46689">
    <property type="entry name" value="Homeodomain-like"/>
    <property type="match status" value="1"/>
</dbReference>
<proteinExistence type="predicted"/>
<dbReference type="Pfam" id="PF00440">
    <property type="entry name" value="TetR_N"/>
    <property type="match status" value="1"/>
</dbReference>
<keyword evidence="1" id="KW-0805">Transcription regulation</keyword>
<dbReference type="PANTHER" id="PTHR47506">
    <property type="entry name" value="TRANSCRIPTIONAL REGULATORY PROTEIN"/>
    <property type="match status" value="1"/>
</dbReference>
<dbReference type="PANTHER" id="PTHR47506:SF3">
    <property type="entry name" value="HTH-TYPE TRANSCRIPTIONAL REGULATOR LMRA"/>
    <property type="match status" value="1"/>
</dbReference>
<evidence type="ECO:0000313" key="7">
    <source>
        <dbReference type="Proteomes" id="UP000305109"/>
    </source>
</evidence>
<accession>A0ABY2RSA4</accession>
<dbReference type="Gene3D" id="1.10.357.10">
    <property type="entry name" value="Tetracycline Repressor, domain 2"/>
    <property type="match status" value="1"/>
</dbReference>
<evidence type="ECO:0000256" key="3">
    <source>
        <dbReference type="ARBA" id="ARBA00023163"/>
    </source>
</evidence>
<evidence type="ECO:0000256" key="4">
    <source>
        <dbReference type="PROSITE-ProRule" id="PRU00335"/>
    </source>
</evidence>
<feature type="domain" description="HTH tetR-type" evidence="5">
    <location>
        <begin position="8"/>
        <end position="68"/>
    </location>
</feature>
<dbReference type="Pfam" id="PF21993">
    <property type="entry name" value="TetR_C_13_2"/>
    <property type="match status" value="1"/>
</dbReference>
<feature type="DNA-binding region" description="H-T-H motif" evidence="4">
    <location>
        <begin position="31"/>
        <end position="50"/>
    </location>
</feature>
<organism evidence="6 7">
    <name type="scientific">Rhodococcus oryzae</name>
    <dbReference type="NCBI Taxonomy" id="2571143"/>
    <lineage>
        <taxon>Bacteria</taxon>
        <taxon>Bacillati</taxon>
        <taxon>Actinomycetota</taxon>
        <taxon>Actinomycetes</taxon>
        <taxon>Mycobacteriales</taxon>
        <taxon>Nocardiaceae</taxon>
        <taxon>Rhodococcus</taxon>
    </lineage>
</organism>
<dbReference type="InterPro" id="IPR009057">
    <property type="entry name" value="Homeodomain-like_sf"/>
</dbReference>
<keyword evidence="2 4" id="KW-0238">DNA-binding</keyword>
<dbReference type="InterPro" id="IPR036271">
    <property type="entry name" value="Tet_transcr_reg_TetR-rel_C_sf"/>
</dbReference>
<dbReference type="InterPro" id="IPR054156">
    <property type="entry name" value="YxaF_TetR_C"/>
</dbReference>
<dbReference type="Proteomes" id="UP000305109">
    <property type="component" value="Unassembled WGS sequence"/>
</dbReference>
<evidence type="ECO:0000259" key="5">
    <source>
        <dbReference type="PROSITE" id="PS50977"/>
    </source>
</evidence>
<reference evidence="6 7" key="1">
    <citation type="submission" date="2019-04" db="EMBL/GenBank/DDBJ databases">
        <title>Rhodococcus oryzae sp. nov., a novel actinomycete isolated from rhizosphere soil of rice (Oryza sativa L.).</title>
        <authorList>
            <person name="Li C."/>
        </authorList>
    </citation>
    <scope>NUCLEOTIDE SEQUENCE [LARGE SCALE GENOMIC DNA]</scope>
    <source>
        <strain evidence="6 7">NEAU-CX67</strain>
    </source>
</reference>
<evidence type="ECO:0000313" key="6">
    <source>
        <dbReference type="EMBL" id="TJZ81573.1"/>
    </source>
</evidence>
<sequence>MFGMAARGETRAQVLATARILFSRQGYHATGINQVLAEADAPKGSLYFHFPGGKEELAAEAVGLGANELGQVIDAVIEDSPDPAAAICTMAELLASRLEASDFLDGCPIATVALDASSDSAAVRDACCAGYDQWLTSIANYLARFGMSVDTASELALVALSSLEGALLLARTQRDATPVRRVADRVATLVSMELTR</sequence>
<dbReference type="InterPro" id="IPR001647">
    <property type="entry name" value="HTH_TetR"/>
</dbReference>
<dbReference type="EMBL" id="SUMD01000001">
    <property type="protein sequence ID" value="TJZ81573.1"/>
    <property type="molecule type" value="Genomic_DNA"/>
</dbReference>
<keyword evidence="7" id="KW-1185">Reference proteome</keyword>
<dbReference type="SUPFAM" id="SSF48498">
    <property type="entry name" value="Tetracyclin repressor-like, C-terminal domain"/>
    <property type="match status" value="1"/>
</dbReference>